<dbReference type="Proteomes" id="UP000030676">
    <property type="component" value="Unassembled WGS sequence"/>
</dbReference>
<organism evidence="1">
    <name type="scientific">Fusarium oxysporum f. sp. conglutinans race 2 54008</name>
    <dbReference type="NCBI Taxonomy" id="1089457"/>
    <lineage>
        <taxon>Eukaryota</taxon>
        <taxon>Fungi</taxon>
        <taxon>Dikarya</taxon>
        <taxon>Ascomycota</taxon>
        <taxon>Pezizomycotina</taxon>
        <taxon>Sordariomycetes</taxon>
        <taxon>Hypocreomycetidae</taxon>
        <taxon>Hypocreales</taxon>
        <taxon>Nectriaceae</taxon>
        <taxon>Fusarium</taxon>
        <taxon>Fusarium oxysporum species complex</taxon>
    </lineage>
</organism>
<protein>
    <submittedName>
        <fullName evidence="1">Uncharacterized protein</fullName>
    </submittedName>
</protein>
<feature type="non-terminal residue" evidence="1">
    <location>
        <position position="43"/>
    </location>
</feature>
<dbReference type="EMBL" id="KK033560">
    <property type="protein sequence ID" value="EXL65756.1"/>
    <property type="molecule type" value="Genomic_DNA"/>
</dbReference>
<sequence length="43" mass="4991">MDQKMDVKLKMFEIKDSSDSLASAENHVLGRFLKSFRGLEKLF</sequence>
<gene>
    <name evidence="1" type="ORF">FOPG_18038</name>
</gene>
<reference evidence="1" key="2">
    <citation type="submission" date="2014-03" db="EMBL/GenBank/DDBJ databases">
        <title>The Genome Annotation of Fusarium oxysporum PHW808.</title>
        <authorList>
            <consortium name="The Broad Institute Genomics Platform"/>
            <person name="Ma L.-J."/>
            <person name="Corby-Kistler H."/>
            <person name="Broz K."/>
            <person name="Gale L.R."/>
            <person name="Jonkers W."/>
            <person name="O'Donnell K."/>
            <person name="Ploetz R."/>
            <person name="Steinberg C."/>
            <person name="Schwartz D.C."/>
            <person name="VanEtten H."/>
            <person name="Zhou S."/>
            <person name="Young S.K."/>
            <person name="Zeng Q."/>
            <person name="Gargeya S."/>
            <person name="Fitzgerald M."/>
            <person name="Abouelleil A."/>
            <person name="Alvarado L."/>
            <person name="Chapman S.B."/>
            <person name="Gainer-Dewar J."/>
            <person name="Goldberg J."/>
            <person name="Griggs A."/>
            <person name="Gujja S."/>
            <person name="Hansen M."/>
            <person name="Howarth C."/>
            <person name="Imamovic A."/>
            <person name="Ireland A."/>
            <person name="Larimer J."/>
            <person name="McCowan C."/>
            <person name="Murphy C."/>
            <person name="Pearson M."/>
            <person name="Poon T.W."/>
            <person name="Priest M."/>
            <person name="Roberts A."/>
            <person name="Saif S."/>
            <person name="Shea T."/>
            <person name="Sykes S."/>
            <person name="Wortman J."/>
            <person name="Nusbaum C."/>
            <person name="Birren B."/>
        </authorList>
    </citation>
    <scope>NUCLEOTIDE SEQUENCE</scope>
    <source>
        <strain evidence="1">54008</strain>
    </source>
</reference>
<accession>X0H0Y3</accession>
<evidence type="ECO:0000313" key="1">
    <source>
        <dbReference type="EMBL" id="EXL65756.1"/>
    </source>
</evidence>
<dbReference type="HOGENOM" id="CLU_3322420_0_0_1"/>
<reference evidence="1" key="1">
    <citation type="submission" date="2011-11" db="EMBL/GenBank/DDBJ databases">
        <title>The Genome Sequence of Fusarium oxysporum PHW808.</title>
        <authorList>
            <consortium name="The Broad Institute Genome Sequencing Platform"/>
            <person name="Ma L.-J."/>
            <person name="Gale L.R."/>
            <person name="Schwartz D.C."/>
            <person name="Zhou S."/>
            <person name="Corby-Kistler H."/>
            <person name="Young S.K."/>
            <person name="Zeng Q."/>
            <person name="Gargeya S."/>
            <person name="Fitzgerald M."/>
            <person name="Haas B."/>
            <person name="Abouelleil A."/>
            <person name="Alvarado L."/>
            <person name="Arachchi H.M."/>
            <person name="Berlin A."/>
            <person name="Brown A."/>
            <person name="Chapman S.B."/>
            <person name="Chen Z."/>
            <person name="Dunbar C."/>
            <person name="Freedman E."/>
            <person name="Gearin G."/>
            <person name="Goldberg J."/>
            <person name="Griggs A."/>
            <person name="Gujja S."/>
            <person name="Heiman D."/>
            <person name="Howarth C."/>
            <person name="Larson L."/>
            <person name="Lui A."/>
            <person name="MacDonald P.J.P."/>
            <person name="Montmayeur A."/>
            <person name="Murphy C."/>
            <person name="Neiman D."/>
            <person name="Pearson M."/>
            <person name="Priest M."/>
            <person name="Roberts A."/>
            <person name="Saif S."/>
            <person name="Shea T."/>
            <person name="Shenoy N."/>
            <person name="Sisk P."/>
            <person name="Stolte C."/>
            <person name="Sykes S."/>
            <person name="Wortman J."/>
            <person name="Nusbaum C."/>
            <person name="Birren B."/>
        </authorList>
    </citation>
    <scope>NUCLEOTIDE SEQUENCE [LARGE SCALE GENOMIC DNA]</scope>
    <source>
        <strain evidence="1">54008</strain>
    </source>
</reference>
<name>X0H0Y3_FUSOX</name>
<proteinExistence type="predicted"/>
<dbReference type="AlphaFoldDB" id="X0H0Y3"/>